<feature type="transmembrane region" description="Helical" evidence="12">
    <location>
        <begin position="461"/>
        <end position="487"/>
    </location>
</feature>
<keyword evidence="3 12" id="KW-0812">Transmembrane</keyword>
<comment type="catalytic activity">
    <reaction evidence="11">
        <text>Fe(II)-heme o + 2 A + H2O = Fe(II)-heme a + 2 AH2</text>
        <dbReference type="Rhea" id="RHEA:63388"/>
        <dbReference type="ChEBI" id="CHEBI:13193"/>
        <dbReference type="ChEBI" id="CHEBI:15377"/>
        <dbReference type="ChEBI" id="CHEBI:17499"/>
        <dbReference type="ChEBI" id="CHEBI:60530"/>
        <dbReference type="ChEBI" id="CHEBI:61715"/>
        <dbReference type="EC" id="1.17.99.9"/>
    </reaction>
    <physiologicalReaction direction="left-to-right" evidence="11">
        <dbReference type="Rhea" id="RHEA:63389"/>
    </physiologicalReaction>
</comment>
<dbReference type="InterPro" id="IPR003780">
    <property type="entry name" value="COX15/CtaA_fam"/>
</dbReference>
<comment type="pathway">
    <text evidence="10">Porphyrin-containing compound metabolism; heme A biosynthesis; heme A from heme O: step 1/1.</text>
</comment>
<feature type="transmembrane region" description="Helical" evidence="12">
    <location>
        <begin position="235"/>
        <end position="253"/>
    </location>
</feature>
<evidence type="ECO:0000256" key="11">
    <source>
        <dbReference type="ARBA" id="ARBA00048044"/>
    </source>
</evidence>
<keyword evidence="5 12" id="KW-1133">Transmembrane helix</keyword>
<dbReference type="GO" id="GO:0016653">
    <property type="term" value="F:oxidoreductase activity, acting on NAD(P)H, heme protein as acceptor"/>
    <property type="evidence" value="ECO:0007669"/>
    <property type="project" value="TreeGrafter"/>
</dbReference>
<evidence type="ECO:0000313" key="14">
    <source>
        <dbReference type="Proteomes" id="UP000478008"/>
    </source>
</evidence>
<dbReference type="EMBL" id="CABFWN010000006">
    <property type="protein sequence ID" value="VUG19876.1"/>
    <property type="molecule type" value="Genomic_DNA"/>
</dbReference>
<dbReference type="Proteomes" id="UP000478008">
    <property type="component" value="Unassembled WGS sequence"/>
</dbReference>
<dbReference type="GO" id="GO:0005743">
    <property type="term" value="C:mitochondrial inner membrane"/>
    <property type="evidence" value="ECO:0007669"/>
    <property type="project" value="TreeGrafter"/>
</dbReference>
<name>A0A7D9D0V3_DEKBR</name>
<keyword evidence="7" id="KW-0408">Iron</keyword>
<dbReference type="GO" id="GO:0046872">
    <property type="term" value="F:metal ion binding"/>
    <property type="evidence" value="ECO:0007669"/>
    <property type="project" value="UniProtKB-KW"/>
</dbReference>
<dbReference type="GO" id="GO:0120547">
    <property type="term" value="F:heme A synthase activity"/>
    <property type="evidence" value="ECO:0007669"/>
    <property type="project" value="UniProtKB-EC"/>
</dbReference>
<reference evidence="13 14" key="1">
    <citation type="submission" date="2019-07" db="EMBL/GenBank/DDBJ databases">
        <authorList>
            <person name="Friedrich A."/>
            <person name="Schacherer J."/>
        </authorList>
    </citation>
    <scope>NUCLEOTIDE SEQUENCE [LARGE SCALE GENOMIC DNA]</scope>
</reference>
<evidence type="ECO:0000313" key="13">
    <source>
        <dbReference type="EMBL" id="VUG19876.1"/>
    </source>
</evidence>
<gene>
    <name evidence="13" type="primary">COX15</name>
    <name evidence="13" type="ORF">DEBR0S6_02058G</name>
</gene>
<dbReference type="AlphaFoldDB" id="A0A7D9D0V3"/>
<keyword evidence="4" id="KW-0479">Metal-binding</keyword>
<accession>A0A7D9D0V3</accession>
<evidence type="ECO:0000256" key="12">
    <source>
        <dbReference type="SAM" id="Phobius"/>
    </source>
</evidence>
<feature type="transmembrane region" description="Helical" evidence="12">
    <location>
        <begin position="150"/>
        <end position="170"/>
    </location>
</feature>
<evidence type="ECO:0000256" key="6">
    <source>
        <dbReference type="ARBA" id="ARBA00023002"/>
    </source>
</evidence>
<evidence type="ECO:0000256" key="7">
    <source>
        <dbReference type="ARBA" id="ARBA00023004"/>
    </source>
</evidence>
<dbReference type="PANTHER" id="PTHR23289">
    <property type="entry name" value="CYTOCHROME C OXIDASE ASSEMBLY PROTEIN COX15"/>
    <property type="match status" value="1"/>
</dbReference>
<keyword evidence="14" id="KW-1185">Reference proteome</keyword>
<feature type="transmembrane region" description="Helical" evidence="12">
    <location>
        <begin position="493"/>
        <end position="510"/>
    </location>
</feature>
<comment type="subcellular location">
    <subcellularLocation>
        <location evidence="2">Membrane</location>
        <topology evidence="2">Multi-pass membrane protein</topology>
    </subcellularLocation>
</comment>
<evidence type="ECO:0000256" key="9">
    <source>
        <dbReference type="ARBA" id="ARBA00023136"/>
    </source>
</evidence>
<evidence type="ECO:0000256" key="8">
    <source>
        <dbReference type="ARBA" id="ARBA00023133"/>
    </source>
</evidence>
<evidence type="ECO:0000256" key="3">
    <source>
        <dbReference type="ARBA" id="ARBA00022692"/>
    </source>
</evidence>
<dbReference type="GO" id="GO:0006784">
    <property type="term" value="P:heme A biosynthetic process"/>
    <property type="evidence" value="ECO:0007669"/>
    <property type="project" value="InterPro"/>
</dbReference>
<evidence type="ECO:0000256" key="1">
    <source>
        <dbReference type="ARBA" id="ARBA00001970"/>
    </source>
</evidence>
<keyword evidence="8" id="KW-0350">Heme biosynthesis</keyword>
<organism evidence="13 14">
    <name type="scientific">Dekkera bruxellensis</name>
    <name type="common">Brettanomyces custersii</name>
    <dbReference type="NCBI Taxonomy" id="5007"/>
    <lineage>
        <taxon>Eukaryota</taxon>
        <taxon>Fungi</taxon>
        <taxon>Dikarya</taxon>
        <taxon>Ascomycota</taxon>
        <taxon>Saccharomycotina</taxon>
        <taxon>Pichiomycetes</taxon>
        <taxon>Pichiales</taxon>
        <taxon>Pichiaceae</taxon>
        <taxon>Brettanomyces</taxon>
    </lineage>
</organism>
<feature type="transmembrane region" description="Helical" evidence="12">
    <location>
        <begin position="362"/>
        <end position="385"/>
    </location>
</feature>
<evidence type="ECO:0000256" key="2">
    <source>
        <dbReference type="ARBA" id="ARBA00004141"/>
    </source>
</evidence>
<protein>
    <submittedName>
        <fullName evidence="13">DEBR0S6_02058g1_1</fullName>
    </submittedName>
</protein>
<dbReference type="Pfam" id="PF02628">
    <property type="entry name" value="COX15-CtaA"/>
    <property type="match status" value="1"/>
</dbReference>
<dbReference type="HAMAP" id="MF_01665">
    <property type="entry name" value="HemeA_synth_type2"/>
    <property type="match status" value="1"/>
</dbReference>
<evidence type="ECO:0000256" key="10">
    <source>
        <dbReference type="ARBA" id="ARBA00044501"/>
    </source>
</evidence>
<keyword evidence="9 12" id="KW-0472">Membrane</keyword>
<evidence type="ECO:0000256" key="5">
    <source>
        <dbReference type="ARBA" id="ARBA00022989"/>
    </source>
</evidence>
<evidence type="ECO:0000256" key="4">
    <source>
        <dbReference type="ARBA" id="ARBA00022723"/>
    </source>
</evidence>
<dbReference type="PANTHER" id="PTHR23289:SF2">
    <property type="entry name" value="CYTOCHROME C OXIDASE ASSEMBLY PROTEIN COX15 HOMOLOG"/>
    <property type="match status" value="1"/>
</dbReference>
<sequence length="541" mass="60451">MSLCRGHFFFMNNTSILRVGIKRSLQNQICSSFKNHGMTGSSRSVTISHYMKRLFTSNAKVDQSMHKVLNGGSLGQPSGSLGRFFFTSKTVSNAFSGAKRTFSTSVAPRFRMSTFLLNGAVSSAATSAAKSASKAGKRVNPWPINTAKPLGYLCIGCSILVFAIVVLGGLTRLTESGLSITEWKPITGAIPPLNEQQWQEEFEKYQQSPEFKELNTQMTLKEYKFIYGMEWSHRLLGRIIGVLFVVPSLYYIARRRVSAPTAWKLLGICGLMGLQGFVGWWMVYSGIDKKQLEERHSKPTVSQYRLATHLAVAFTVYCCMISTGFSILRDYKIMANPQKYEKVFRLINSSALKPFRRMTKGVFGMVFITAMTGALVAGLDAGMIYNTFPKMGDGYMPPKDELMDPMFARKSDKSDLWWRNILENPTTVQFDHRVFAIATFCAVFGVHMYSHRIRPIIPKAAYRWMNISVGLATLQVALGICTLLWIVPTDLGAAHQAGALALLTGMLMTVNNLKKPSVSNVVILRRYLEKASKLAEKKKLK</sequence>
<feature type="transmembrane region" description="Helical" evidence="12">
    <location>
        <begin position="432"/>
        <end position="449"/>
    </location>
</feature>
<dbReference type="InterPro" id="IPR023754">
    <property type="entry name" value="HemeA_Synthase_type2"/>
</dbReference>
<proteinExistence type="inferred from homology"/>
<keyword evidence="6" id="KW-0560">Oxidoreductase</keyword>
<feature type="transmembrane region" description="Helical" evidence="12">
    <location>
        <begin position="265"/>
        <end position="287"/>
    </location>
</feature>
<comment type="cofactor">
    <cofactor evidence="1">
        <name>heme b</name>
        <dbReference type="ChEBI" id="CHEBI:60344"/>
    </cofactor>
</comment>
<feature type="transmembrane region" description="Helical" evidence="12">
    <location>
        <begin position="307"/>
        <end position="328"/>
    </location>
</feature>